<evidence type="ECO:0000259" key="15">
    <source>
        <dbReference type="Pfam" id="PF00288"/>
    </source>
</evidence>
<evidence type="ECO:0000256" key="6">
    <source>
        <dbReference type="ARBA" id="ARBA00022679"/>
    </source>
</evidence>
<organism evidence="17">
    <name type="scientific">Candidatus Syntropharchaeum butanivorans</name>
    <dbReference type="NCBI Taxonomy" id="1839936"/>
    <lineage>
        <taxon>Archaea</taxon>
        <taxon>Methanobacteriati</taxon>
        <taxon>Methanobacteriota</taxon>
        <taxon>Stenosarchaea group</taxon>
        <taxon>Methanomicrobia</taxon>
        <taxon>Methanosarcinales</taxon>
        <taxon>ANME-2 cluster</taxon>
        <taxon>Candidatus Syntropharchaeum</taxon>
    </lineage>
</organism>
<keyword evidence="4 14" id="KW-0963">Cytoplasm</keyword>
<evidence type="ECO:0000256" key="10">
    <source>
        <dbReference type="ARBA" id="ARBA00022842"/>
    </source>
</evidence>
<dbReference type="Gene3D" id="3.30.230.10">
    <property type="match status" value="1"/>
</dbReference>
<evidence type="ECO:0000256" key="2">
    <source>
        <dbReference type="ARBA" id="ARBA00006495"/>
    </source>
</evidence>
<feature type="domain" description="GHMP kinase N-terminal" evidence="15">
    <location>
        <begin position="59"/>
        <end position="144"/>
    </location>
</feature>
<dbReference type="SUPFAM" id="SSF54211">
    <property type="entry name" value="Ribosomal protein S5 domain 2-like"/>
    <property type="match status" value="1"/>
</dbReference>
<comment type="catalytic activity">
    <reaction evidence="14">
        <text>(R)-mevalonate + ATP = (R)-5-phosphomevalonate + ADP + H(+)</text>
        <dbReference type="Rhea" id="RHEA:17065"/>
        <dbReference type="ChEBI" id="CHEBI:15378"/>
        <dbReference type="ChEBI" id="CHEBI:30616"/>
        <dbReference type="ChEBI" id="CHEBI:36464"/>
        <dbReference type="ChEBI" id="CHEBI:58146"/>
        <dbReference type="ChEBI" id="CHEBI:456216"/>
        <dbReference type="EC" id="2.7.1.36"/>
    </reaction>
</comment>
<dbReference type="PROSITE" id="PS00627">
    <property type="entry name" value="GHMP_KINASES_ATP"/>
    <property type="match status" value="1"/>
</dbReference>
<dbReference type="InterPro" id="IPR014721">
    <property type="entry name" value="Ribsml_uS5_D2-typ_fold_subgr"/>
</dbReference>
<evidence type="ECO:0000256" key="1">
    <source>
        <dbReference type="ARBA" id="ARBA00004496"/>
    </source>
</evidence>
<dbReference type="InterPro" id="IPR020568">
    <property type="entry name" value="Ribosomal_Su5_D2-typ_SF"/>
</dbReference>
<keyword evidence="6 14" id="KW-0808">Transferase</keyword>
<comment type="pathway">
    <text evidence="13 14">Isoprenoid biosynthesis; isopentenyl diphosphate biosynthesis via mevalonate pathway; isopentenyl diphosphate from (R)-mevalonate: step 1/3.</text>
</comment>
<dbReference type="PANTHER" id="PTHR43290:SF2">
    <property type="entry name" value="MEVALONATE KINASE"/>
    <property type="match status" value="1"/>
</dbReference>
<evidence type="ECO:0000256" key="11">
    <source>
        <dbReference type="ARBA" id="ARBA00023098"/>
    </source>
</evidence>
<evidence type="ECO:0000259" key="16">
    <source>
        <dbReference type="Pfam" id="PF08544"/>
    </source>
</evidence>
<dbReference type="GO" id="GO:0004496">
    <property type="term" value="F:mevalonate kinase activity"/>
    <property type="evidence" value="ECO:0007669"/>
    <property type="project" value="UniProtKB-UniRule"/>
</dbReference>
<dbReference type="InterPro" id="IPR006204">
    <property type="entry name" value="GHMP_kinase_N_dom"/>
</dbReference>
<feature type="domain" description="GHMP kinase C-terminal" evidence="16">
    <location>
        <begin position="207"/>
        <end position="281"/>
    </location>
</feature>
<dbReference type="Pfam" id="PF08544">
    <property type="entry name" value="GHMP_kinases_C"/>
    <property type="match status" value="1"/>
</dbReference>
<keyword evidence="9 14" id="KW-0067">ATP-binding</keyword>
<dbReference type="AlphaFoldDB" id="A0A7J2S1H6"/>
<comment type="subcellular location">
    <subcellularLocation>
        <location evidence="1 14">Cytoplasm</location>
    </subcellularLocation>
</comment>
<proteinExistence type="inferred from homology"/>
<dbReference type="SUPFAM" id="SSF55060">
    <property type="entry name" value="GHMP Kinase, C-terminal domain"/>
    <property type="match status" value="1"/>
</dbReference>
<evidence type="ECO:0000313" key="17">
    <source>
        <dbReference type="EMBL" id="HEC57273.1"/>
    </source>
</evidence>
<dbReference type="UniPathway" id="UPA00057">
    <property type="reaction ID" value="UER00098"/>
</dbReference>
<protein>
    <recommendedName>
        <fullName evidence="3 14">Mevalonate kinase</fullName>
        <shortName evidence="14">MK</shortName>
        <shortName evidence="14">MVK</shortName>
        <ecNumber evidence="3 14">2.7.1.36</ecNumber>
    </recommendedName>
</protein>
<gene>
    <name evidence="14 17" type="primary">mvk</name>
    <name evidence="17" type="ORF">ENI32_05255</name>
</gene>
<evidence type="ECO:0000256" key="14">
    <source>
        <dbReference type="HAMAP-Rule" id="MF_00217"/>
    </source>
</evidence>
<dbReference type="InterPro" id="IPR006203">
    <property type="entry name" value="GHMP_knse_ATP-bd_CS"/>
</dbReference>
<dbReference type="PANTHER" id="PTHR43290">
    <property type="entry name" value="MEVALONATE KINASE"/>
    <property type="match status" value="1"/>
</dbReference>
<feature type="binding site" evidence="14">
    <location>
        <begin position="85"/>
        <end position="95"/>
    </location>
    <ligand>
        <name>ATP</name>
        <dbReference type="ChEBI" id="CHEBI:30616"/>
    </ligand>
</feature>
<dbReference type="GO" id="GO:0000287">
    <property type="term" value="F:magnesium ion binding"/>
    <property type="evidence" value="ECO:0007669"/>
    <property type="project" value="UniProtKB-UniRule"/>
</dbReference>
<feature type="active site" description="Proton acceptor" evidence="14">
    <location>
        <position position="136"/>
    </location>
</feature>
<keyword evidence="10 14" id="KW-0460">Magnesium</keyword>
<reference evidence="17" key="1">
    <citation type="journal article" date="2020" name="mSystems">
        <title>Genome- and Community-Level Interaction Insights into Carbon Utilization and Element Cycling Functions of Hydrothermarchaeota in Hydrothermal Sediment.</title>
        <authorList>
            <person name="Zhou Z."/>
            <person name="Liu Y."/>
            <person name="Xu W."/>
            <person name="Pan J."/>
            <person name="Luo Z.H."/>
            <person name="Li M."/>
        </authorList>
    </citation>
    <scope>NUCLEOTIDE SEQUENCE [LARGE SCALE GENOMIC DNA]</scope>
    <source>
        <strain evidence="17">HyVt-386</strain>
    </source>
</reference>
<keyword evidence="5 14" id="KW-0444">Lipid biosynthesis</keyword>
<name>A0A7J2S1H6_9EURY</name>
<dbReference type="InterPro" id="IPR036554">
    <property type="entry name" value="GHMP_kinase_C_sf"/>
</dbReference>
<dbReference type="GO" id="GO:0019287">
    <property type="term" value="P:isopentenyl diphosphate biosynthetic process, mevalonate pathway"/>
    <property type="evidence" value="ECO:0007669"/>
    <property type="project" value="UniProtKB-UniRule"/>
</dbReference>
<keyword evidence="7 14" id="KW-0547">Nucleotide-binding</keyword>
<keyword evidence="8 14" id="KW-0418">Kinase</keyword>
<evidence type="ECO:0000256" key="12">
    <source>
        <dbReference type="ARBA" id="ARBA00023229"/>
    </source>
</evidence>
<dbReference type="GO" id="GO:0005829">
    <property type="term" value="C:cytosol"/>
    <property type="evidence" value="ECO:0007669"/>
    <property type="project" value="TreeGrafter"/>
</dbReference>
<evidence type="ECO:0000256" key="5">
    <source>
        <dbReference type="ARBA" id="ARBA00022516"/>
    </source>
</evidence>
<dbReference type="HAMAP" id="MF_00217">
    <property type="entry name" value="Mevalonate_kinase"/>
    <property type="match status" value="1"/>
</dbReference>
<dbReference type="InterPro" id="IPR006205">
    <property type="entry name" value="Mev_gal_kin"/>
</dbReference>
<evidence type="ECO:0000256" key="9">
    <source>
        <dbReference type="ARBA" id="ARBA00022840"/>
    </source>
</evidence>
<comment type="caution">
    <text evidence="17">The sequence shown here is derived from an EMBL/GenBank/DDBJ whole genome shotgun (WGS) entry which is preliminary data.</text>
</comment>
<dbReference type="NCBIfam" id="TIGR00549">
    <property type="entry name" value="mevalon_kin"/>
    <property type="match status" value="1"/>
</dbReference>
<dbReference type="PRINTS" id="PR00959">
    <property type="entry name" value="MEVGALKINASE"/>
</dbReference>
<dbReference type="InterPro" id="IPR022937">
    <property type="entry name" value="Mevalonate_kinase_arc"/>
</dbReference>
<dbReference type="Proteomes" id="UP000885936">
    <property type="component" value="Unassembled WGS sequence"/>
</dbReference>
<sequence length="303" mass="32003">MSLGESMVTYSAPAKIYLFGEHAVVYNKHAVAVAVNLRTRVSLRRSDRFIYQTDGDTRYIEGALGIFSSLKKIPGLELRVESDIPIGAGLGSSAAVTVATLGALNEEFDAGLGIEEIARLAFEVERSIQGVASPTDTFVSSVGGCVLVPDLTRVTDHLRCSIVIGDTKVVGYTKKLVKDVKELRSRETEILDLIFDTIDRIAVTGLDALSAGDYTRVGELMNINHGLLDAMGVGTSKLSELVYAARSGGALGAKITGAGGGGCIVAICEEKDVGRVVDAIRGRGGGAIVVDVAREGLRRESED</sequence>
<dbReference type="EMBL" id="DRIE01000091">
    <property type="protein sequence ID" value="HEC57273.1"/>
    <property type="molecule type" value="Genomic_DNA"/>
</dbReference>
<evidence type="ECO:0000256" key="4">
    <source>
        <dbReference type="ARBA" id="ARBA00022490"/>
    </source>
</evidence>
<accession>A0A7J2S1H6</accession>
<dbReference type="Pfam" id="PF00288">
    <property type="entry name" value="GHMP_kinases_N"/>
    <property type="match status" value="1"/>
</dbReference>
<evidence type="ECO:0000256" key="13">
    <source>
        <dbReference type="ARBA" id="ARBA00029438"/>
    </source>
</evidence>
<dbReference type="GO" id="GO:0005524">
    <property type="term" value="F:ATP binding"/>
    <property type="evidence" value="ECO:0007669"/>
    <property type="project" value="UniProtKB-UniRule"/>
</dbReference>
<dbReference type="Gene3D" id="3.30.70.890">
    <property type="entry name" value="GHMP kinase, C-terminal domain"/>
    <property type="match status" value="1"/>
</dbReference>
<comment type="similarity">
    <text evidence="2 14">Belongs to the GHMP kinase family. Mevalonate kinase subfamily.</text>
</comment>
<keyword evidence="11 14" id="KW-0443">Lipid metabolism</keyword>
<comment type="function">
    <text evidence="14">Catalyzes the phosphorylation of (R)-mevalonate (MVA) to (R)-mevalonate 5-phosphate (MVAP). Functions in the mevalonate (MVA) pathway leading to isopentenyl diphosphate (IPP), a key precursor for the biosynthesis of isoprenoid compounds such as archaeal membrane lipids.</text>
</comment>
<comment type="subunit">
    <text evidence="14">Homodimer.</text>
</comment>
<dbReference type="EC" id="2.7.1.36" evidence="3 14"/>
<dbReference type="InterPro" id="IPR013750">
    <property type="entry name" value="GHMP_kinase_C_dom"/>
</dbReference>
<evidence type="ECO:0000256" key="8">
    <source>
        <dbReference type="ARBA" id="ARBA00022777"/>
    </source>
</evidence>
<evidence type="ECO:0000256" key="7">
    <source>
        <dbReference type="ARBA" id="ARBA00022741"/>
    </source>
</evidence>
<evidence type="ECO:0000256" key="3">
    <source>
        <dbReference type="ARBA" id="ARBA00012103"/>
    </source>
</evidence>
<comment type="cofactor">
    <cofactor evidence="14">
        <name>Mg(2+)</name>
        <dbReference type="ChEBI" id="CHEBI:18420"/>
    </cofactor>
</comment>
<keyword evidence="12 14" id="KW-0414">Isoprene biosynthesis</keyword>